<proteinExistence type="predicted"/>
<reference evidence="4" key="1">
    <citation type="submission" date="2022-11" db="EMBL/GenBank/DDBJ databases">
        <title>Refractory cell wall polysaccharides provide important carbon source for microbial heterotrophs in the hadal ocean.</title>
        <authorList>
            <person name="Zhu X."/>
        </authorList>
    </citation>
    <scope>NUCLEOTIDE SEQUENCE</scope>
    <source>
        <strain evidence="4">MTRN7</strain>
    </source>
</reference>
<evidence type="ECO:0000256" key="2">
    <source>
        <dbReference type="SAM" id="SignalP"/>
    </source>
</evidence>
<dbReference type="NCBIfam" id="TIGR04183">
    <property type="entry name" value="Por_Secre_tail"/>
    <property type="match status" value="1"/>
</dbReference>
<dbReference type="PANTHER" id="PTHR38787">
    <property type="entry name" value="REGULATORY P DOMAIN-CONTAINING PROTEIN"/>
    <property type="match status" value="1"/>
</dbReference>
<dbReference type="InterPro" id="IPR027589">
    <property type="entry name" value="Choice_anch_B"/>
</dbReference>
<dbReference type="RefSeq" id="WP_106687899.1">
    <property type="nucleotide sequence ID" value="NZ_CAXQEU010000098.1"/>
</dbReference>
<dbReference type="Pfam" id="PF18962">
    <property type="entry name" value="Por_Secre_tail"/>
    <property type="match status" value="1"/>
</dbReference>
<dbReference type="EMBL" id="JAPFGC010000002">
    <property type="protein sequence ID" value="MDA0177746.1"/>
    <property type="molecule type" value="Genomic_DNA"/>
</dbReference>
<dbReference type="NCBIfam" id="TIGR04312">
    <property type="entry name" value="choice_anch_B"/>
    <property type="match status" value="1"/>
</dbReference>
<evidence type="ECO:0000256" key="1">
    <source>
        <dbReference type="ARBA" id="ARBA00022729"/>
    </source>
</evidence>
<feature type="signal peptide" evidence="2">
    <location>
        <begin position="1"/>
        <end position="21"/>
    </location>
</feature>
<dbReference type="NCBIfam" id="NF033708">
    <property type="entry name" value="T9SS_Cterm_ChiA"/>
    <property type="match status" value="1"/>
</dbReference>
<dbReference type="Proteomes" id="UP001149142">
    <property type="component" value="Unassembled WGS sequence"/>
</dbReference>
<accession>A0ABT4S0Z1</accession>
<evidence type="ECO:0000259" key="3">
    <source>
        <dbReference type="Pfam" id="PF18962"/>
    </source>
</evidence>
<dbReference type="PANTHER" id="PTHR38787:SF3">
    <property type="entry name" value="REGULATORY P DOMAIN-CONTAINING PROTEIN"/>
    <property type="match status" value="1"/>
</dbReference>
<feature type="chain" id="PRO_5047491230" evidence="2">
    <location>
        <begin position="22"/>
        <end position="515"/>
    </location>
</feature>
<dbReference type="InterPro" id="IPR011048">
    <property type="entry name" value="Haem_d1_sf"/>
</dbReference>
<dbReference type="SUPFAM" id="SSF51004">
    <property type="entry name" value="C-terminal (heme d1) domain of cytochrome cd1-nitrite reductase"/>
    <property type="match status" value="1"/>
</dbReference>
<protein>
    <submittedName>
        <fullName evidence="4">Choice-of-anchor B family protein</fullName>
    </submittedName>
</protein>
<sequence length="515" mass="56240">MNYLKKLLLTTSLFISGFIYAQSPCVNGFATHTIGGVTTSYPCDDYDLMSRVPISTLATTLGTEEGSDIWGWTDALDGKEYAIVGTTNSTAFVDISDPVNPIFLGRIETSNGNTSYWRDVKVYNDYAFIVADGVGNHGMQIFDLKNLRNGPNPDLTYTSAFNDGNVVVFYGDNGINIGSCHNVVINEDDATAYLVGCNAASGGPIFVDISSPTSPTVAGSYSSKGYTHDAQVITYNGNDTNASNLPTVSSYVGRQILLASNGGSNDKVVILDVTDKSNPLFISEITYPNPGYAHQGWFTEDHRYFIFGDETDEQSYGSNTRSFVFDMEDLDNPVLLSIYNGPTAAIDHNGYVDGNKFYLANYRAGMRVVDISTVGTPSNTMTEIGYFDTYPTSNSTAFNGAWSIYPYFDSGNIIVSDIERGLFVLRQTNTLNTTTFEKDKGFSLSPNPTNNIAKIKSNNNQPISSVKIYDVLGKLIFSKNNINATSFVLPISDYNNGIYLVKINNTNSKKLVINK</sequence>
<keyword evidence="1 2" id="KW-0732">Signal</keyword>
<dbReference type="Pfam" id="PF08309">
    <property type="entry name" value="LVIVD"/>
    <property type="match status" value="2"/>
</dbReference>
<dbReference type="InterPro" id="IPR026444">
    <property type="entry name" value="Secre_tail"/>
</dbReference>
<evidence type="ECO:0000313" key="5">
    <source>
        <dbReference type="Proteomes" id="UP001149142"/>
    </source>
</evidence>
<comment type="caution">
    <text evidence="4">The sequence shown here is derived from an EMBL/GenBank/DDBJ whole genome shotgun (WGS) entry which is preliminary data.</text>
</comment>
<feature type="domain" description="Secretion system C-terminal sorting" evidence="3">
    <location>
        <begin position="446"/>
        <end position="513"/>
    </location>
</feature>
<gene>
    <name evidence="4" type="ORF">OOZ35_09610</name>
</gene>
<dbReference type="InterPro" id="IPR013211">
    <property type="entry name" value="LVIVD"/>
</dbReference>
<keyword evidence="5" id="KW-1185">Reference proteome</keyword>
<name>A0ABT4S0Z1_9FLAO</name>
<evidence type="ECO:0000313" key="4">
    <source>
        <dbReference type="EMBL" id="MDA0177746.1"/>
    </source>
</evidence>
<organism evidence="4 5">
    <name type="scientific">Mesoflavibacter profundi</name>
    <dbReference type="NCBI Taxonomy" id="2708110"/>
    <lineage>
        <taxon>Bacteria</taxon>
        <taxon>Pseudomonadati</taxon>
        <taxon>Bacteroidota</taxon>
        <taxon>Flavobacteriia</taxon>
        <taxon>Flavobacteriales</taxon>
        <taxon>Flavobacteriaceae</taxon>
        <taxon>Mesoflavibacter</taxon>
    </lineage>
</organism>